<sequence length="591" mass="68426">MDSIPEHIMIKVFKILDKNSIKSASKVCRRWQHIISSSSALINRLDTIFNMKNSKKLTESIKELDNIPYKSVVFRPKFYQDNKLLQRSLKALKKHKQHVEKIEFFLASCSTILQTVNALSGDKITNLTISQSYKEYIDDFTGLNLPNLKSLETHQASGMLKMIKVHKIEHLKIIHDYDDYDTADDKINTFLMTCPELKTLLFEHHFPIIETAKMPFKLTHLTVSNIEERQKFFCRRQLDTLKKLIEANFETLELFLLGNYGAVDGLLEFMLPKAKKLQYLFLVCPTFNRIEENIPKNRSITDMALTLAHHCDSNVGKTRKIIRACPGLQKLSLNSITHDVSPLIQEAAWSLPNLKDLSIFSTKGRSFNHIPQLKALEILYVERITSQADIKPLVNLILAAPKLKKLKIELWGGDRLAFLSKDRLRKILTTCTELEEIFIGGLFKLPNSFVEGLLETESNLKNLIIETYDVEMIQKNAEKLLDTKIRCTALQWYPKRKNEDEAKCSDDEDYDFVDEGPQEADYIDFNDFLNYGINNDGFESSDDEEADNLLFGGDDDDDRNLRVDQEERNEDVDDRFDDLGRRRSKRLRLMR</sequence>
<evidence type="ECO:0000259" key="1">
    <source>
        <dbReference type="PROSITE" id="PS50181"/>
    </source>
</evidence>
<dbReference type="Pfam" id="PF12937">
    <property type="entry name" value="F-box-like"/>
    <property type="match status" value="1"/>
</dbReference>
<reference evidence="2" key="1">
    <citation type="submission" date="2022-01" db="EMBL/GenBank/DDBJ databases">
        <authorList>
            <person name="King R."/>
        </authorList>
    </citation>
    <scope>NUCLEOTIDE SEQUENCE</scope>
</reference>
<dbReference type="Gene3D" id="3.80.10.10">
    <property type="entry name" value="Ribonuclease Inhibitor"/>
    <property type="match status" value="1"/>
</dbReference>
<proteinExistence type="predicted"/>
<dbReference type="PROSITE" id="PS50181">
    <property type="entry name" value="FBOX"/>
    <property type="match status" value="1"/>
</dbReference>
<dbReference type="Proteomes" id="UP001153620">
    <property type="component" value="Chromosome 4"/>
</dbReference>
<organism evidence="2 3">
    <name type="scientific">Chironomus riparius</name>
    <dbReference type="NCBI Taxonomy" id="315576"/>
    <lineage>
        <taxon>Eukaryota</taxon>
        <taxon>Metazoa</taxon>
        <taxon>Ecdysozoa</taxon>
        <taxon>Arthropoda</taxon>
        <taxon>Hexapoda</taxon>
        <taxon>Insecta</taxon>
        <taxon>Pterygota</taxon>
        <taxon>Neoptera</taxon>
        <taxon>Endopterygota</taxon>
        <taxon>Diptera</taxon>
        <taxon>Nematocera</taxon>
        <taxon>Chironomoidea</taxon>
        <taxon>Chironomidae</taxon>
        <taxon>Chironominae</taxon>
        <taxon>Chironomus</taxon>
    </lineage>
</organism>
<dbReference type="OrthoDB" id="7789130at2759"/>
<dbReference type="InterPro" id="IPR036047">
    <property type="entry name" value="F-box-like_dom_sf"/>
</dbReference>
<feature type="domain" description="F-box" evidence="1">
    <location>
        <begin position="1"/>
        <end position="45"/>
    </location>
</feature>
<dbReference type="PANTHER" id="PTHR38926">
    <property type="entry name" value="F-BOX DOMAIN CONTAINING PROTEIN, EXPRESSED"/>
    <property type="match status" value="1"/>
</dbReference>
<dbReference type="AlphaFoldDB" id="A0A9N9S911"/>
<keyword evidence="3" id="KW-1185">Reference proteome</keyword>
<protein>
    <recommendedName>
        <fullName evidence="1">F-box domain-containing protein</fullName>
    </recommendedName>
</protein>
<evidence type="ECO:0000313" key="3">
    <source>
        <dbReference type="Proteomes" id="UP001153620"/>
    </source>
</evidence>
<dbReference type="InterPro" id="IPR032675">
    <property type="entry name" value="LRR_dom_sf"/>
</dbReference>
<dbReference type="SUPFAM" id="SSF52047">
    <property type="entry name" value="RNI-like"/>
    <property type="match status" value="1"/>
</dbReference>
<name>A0A9N9S911_9DIPT</name>
<evidence type="ECO:0000313" key="2">
    <source>
        <dbReference type="EMBL" id="CAG9811604.1"/>
    </source>
</evidence>
<gene>
    <name evidence="2" type="ORF">CHIRRI_LOCUS14411</name>
</gene>
<reference evidence="2" key="2">
    <citation type="submission" date="2022-10" db="EMBL/GenBank/DDBJ databases">
        <authorList>
            <consortium name="ENA_rothamsted_submissions"/>
            <consortium name="culmorum"/>
            <person name="King R."/>
        </authorList>
    </citation>
    <scope>NUCLEOTIDE SEQUENCE</scope>
</reference>
<dbReference type="InterPro" id="IPR001810">
    <property type="entry name" value="F-box_dom"/>
</dbReference>
<dbReference type="Gene3D" id="1.20.1280.50">
    <property type="match status" value="1"/>
</dbReference>
<dbReference type="SMART" id="SM00256">
    <property type="entry name" value="FBOX"/>
    <property type="match status" value="1"/>
</dbReference>
<accession>A0A9N9S911</accession>
<dbReference type="EMBL" id="OU895880">
    <property type="protein sequence ID" value="CAG9811604.1"/>
    <property type="molecule type" value="Genomic_DNA"/>
</dbReference>
<dbReference type="PANTHER" id="PTHR38926:SF5">
    <property type="entry name" value="F-BOX AND LEUCINE-RICH REPEAT PROTEIN 6"/>
    <property type="match status" value="1"/>
</dbReference>
<dbReference type="SUPFAM" id="SSF81383">
    <property type="entry name" value="F-box domain"/>
    <property type="match status" value="1"/>
</dbReference>
<dbReference type="CDD" id="cd09917">
    <property type="entry name" value="F-box_SF"/>
    <property type="match status" value="1"/>
</dbReference>